<keyword evidence="1" id="KW-0732">Signal</keyword>
<evidence type="ECO:0008006" key="4">
    <source>
        <dbReference type="Google" id="ProtNLM"/>
    </source>
</evidence>
<evidence type="ECO:0000313" key="3">
    <source>
        <dbReference type="Proteomes" id="UP000282106"/>
    </source>
</evidence>
<accession>A0A3N0VG40</accession>
<feature type="signal peptide" evidence="1">
    <location>
        <begin position="1"/>
        <end position="27"/>
    </location>
</feature>
<keyword evidence="3" id="KW-1185">Reference proteome</keyword>
<sequence>MQFQNKSLPLRAGIALLLAAGAQDALACSTCKCGDYTITLLGSEKPYGGRFRLGLDTLYRSEAQGAGLDRQETSESRTTLGLAYSLSPDLTLAAQLPFVRKEIESPNLARLEAQGLGDIDLTARWVLFRQGGETGRHLAGLRGGLRLPTAAQVESGGQKLDIDVQPDAGALVPSLGGWYGYYRFPWFATVSATFFKYGEGHQNFHGGDVALVSALAQYGISQTLALQLGIDARQSAKNKFSGVSDPDSGGFLSMGFAGVAVRIGEDLLLNAGAQVPLADRLNGVQDEDPSFRAGLTYDF</sequence>
<reference evidence="2 3" key="1">
    <citation type="submission" date="2018-10" db="EMBL/GenBank/DDBJ databases">
        <authorList>
            <person name="Chen W.-M."/>
        </authorList>
    </citation>
    <scope>NUCLEOTIDE SEQUENCE [LARGE SCALE GENOMIC DNA]</scope>
    <source>
        <strain evidence="2 3">THS-13</strain>
    </source>
</reference>
<dbReference type="RefSeq" id="WP_123210760.1">
    <property type="nucleotide sequence ID" value="NZ_RJVO01000002.1"/>
</dbReference>
<protein>
    <recommendedName>
        <fullName evidence="4">Transporter</fullName>
    </recommendedName>
</protein>
<proteinExistence type="predicted"/>
<evidence type="ECO:0000313" key="2">
    <source>
        <dbReference type="EMBL" id="ROH91716.1"/>
    </source>
</evidence>
<comment type="caution">
    <text evidence="2">The sequence shown here is derived from an EMBL/GenBank/DDBJ whole genome shotgun (WGS) entry which is preliminary data.</text>
</comment>
<dbReference type="Proteomes" id="UP000282106">
    <property type="component" value="Unassembled WGS sequence"/>
</dbReference>
<dbReference type="EMBL" id="RJVO01000002">
    <property type="protein sequence ID" value="ROH91716.1"/>
    <property type="molecule type" value="Genomic_DNA"/>
</dbReference>
<name>A0A3N0VG40_9GAMM</name>
<evidence type="ECO:0000256" key="1">
    <source>
        <dbReference type="SAM" id="SignalP"/>
    </source>
</evidence>
<feature type="chain" id="PRO_5018211743" description="Transporter" evidence="1">
    <location>
        <begin position="28"/>
        <end position="299"/>
    </location>
</feature>
<dbReference type="InParanoid" id="A0A3N0VG40"/>
<gene>
    <name evidence="2" type="ORF">ED208_04840</name>
</gene>
<organism evidence="2 3">
    <name type="scientific">Stagnimonas aquatica</name>
    <dbReference type="NCBI Taxonomy" id="2689987"/>
    <lineage>
        <taxon>Bacteria</taxon>
        <taxon>Pseudomonadati</taxon>
        <taxon>Pseudomonadota</taxon>
        <taxon>Gammaproteobacteria</taxon>
        <taxon>Nevskiales</taxon>
        <taxon>Nevskiaceae</taxon>
        <taxon>Stagnimonas</taxon>
    </lineage>
</organism>
<dbReference type="AlphaFoldDB" id="A0A3N0VG40"/>